<dbReference type="GO" id="GO:0045552">
    <property type="term" value="F:dihydroflavanol 4-reductase activity"/>
    <property type="evidence" value="ECO:0007669"/>
    <property type="project" value="UniProtKB-EC"/>
</dbReference>
<dbReference type="FunFam" id="3.40.50.720:FF:000085">
    <property type="entry name" value="Dihydroflavonol reductase"/>
    <property type="match status" value="1"/>
</dbReference>
<reference evidence="10 11" key="1">
    <citation type="journal article" date="2024" name="Nat. Commun.">
        <title>Phylogenomics reveals the evolutionary origins of lichenization in chlorophyte algae.</title>
        <authorList>
            <person name="Puginier C."/>
            <person name="Libourel C."/>
            <person name="Otte J."/>
            <person name="Skaloud P."/>
            <person name="Haon M."/>
            <person name="Grisel S."/>
            <person name="Petersen M."/>
            <person name="Berrin J.G."/>
            <person name="Delaux P.M."/>
            <person name="Dal Grande F."/>
            <person name="Keller J."/>
        </authorList>
    </citation>
    <scope>NUCLEOTIDE SEQUENCE [LARGE SCALE GENOMIC DNA]</scope>
    <source>
        <strain evidence="10 11">SAG 2043</strain>
    </source>
</reference>
<dbReference type="Gene3D" id="3.40.50.720">
    <property type="entry name" value="NAD(P)-binding Rossmann-like Domain"/>
    <property type="match status" value="1"/>
</dbReference>
<evidence type="ECO:0000256" key="4">
    <source>
        <dbReference type="ARBA" id="ARBA00039055"/>
    </source>
</evidence>
<evidence type="ECO:0000313" key="10">
    <source>
        <dbReference type="EMBL" id="KAK9829424.1"/>
    </source>
</evidence>
<dbReference type="EMBL" id="JALJOR010000001">
    <property type="protein sequence ID" value="KAK9829424.1"/>
    <property type="molecule type" value="Genomic_DNA"/>
</dbReference>
<protein>
    <recommendedName>
        <fullName evidence="6">Flavanone 4-reductase</fullName>
        <ecNumber evidence="5">1.1.1.219</ecNumber>
        <ecNumber evidence="4">1.1.1.234</ecNumber>
    </recommendedName>
</protein>
<keyword evidence="1" id="KW-0560">Oxidoreductase</keyword>
<comment type="caution">
    <text evidence="10">The sequence shown here is derived from an EMBL/GenBank/DDBJ whole genome shotgun (WGS) entry which is preliminary data.</text>
</comment>
<keyword evidence="11" id="KW-1185">Reference proteome</keyword>
<dbReference type="GO" id="GO:0009813">
    <property type="term" value="P:flavonoid biosynthetic process"/>
    <property type="evidence" value="ECO:0007669"/>
    <property type="project" value="UniProtKB-KW"/>
</dbReference>
<dbReference type="InterPro" id="IPR036291">
    <property type="entry name" value="NAD(P)-bd_dom_sf"/>
</dbReference>
<dbReference type="AlphaFoldDB" id="A0AAW1R6P4"/>
<dbReference type="PANTHER" id="PTHR10366">
    <property type="entry name" value="NAD DEPENDENT EPIMERASE/DEHYDRATASE"/>
    <property type="match status" value="1"/>
</dbReference>
<accession>A0AAW1R6P4</accession>
<dbReference type="InterPro" id="IPR001509">
    <property type="entry name" value="Epimerase_deHydtase"/>
</dbReference>
<dbReference type="InterPro" id="IPR050425">
    <property type="entry name" value="NAD(P)_dehydrat-like"/>
</dbReference>
<feature type="domain" description="NAD-dependent epimerase/dehydratase" evidence="9">
    <location>
        <begin position="5"/>
        <end position="242"/>
    </location>
</feature>
<evidence type="ECO:0000256" key="8">
    <source>
        <dbReference type="ARBA" id="ARBA00049132"/>
    </source>
</evidence>
<evidence type="ECO:0000313" key="11">
    <source>
        <dbReference type="Proteomes" id="UP001489004"/>
    </source>
</evidence>
<evidence type="ECO:0000256" key="7">
    <source>
        <dbReference type="ARBA" id="ARBA00048870"/>
    </source>
</evidence>
<gene>
    <name evidence="10" type="ORF">WJX72_005769</name>
</gene>
<evidence type="ECO:0000256" key="6">
    <source>
        <dbReference type="ARBA" id="ARBA00042087"/>
    </source>
</evidence>
<proteinExistence type="inferred from homology"/>
<dbReference type="PANTHER" id="PTHR10366:SF564">
    <property type="entry name" value="STEROL-4-ALPHA-CARBOXYLATE 3-DEHYDROGENASE, DECARBOXYLATING"/>
    <property type="match status" value="1"/>
</dbReference>
<keyword evidence="2" id="KW-0284">Flavonoid biosynthesis</keyword>
<dbReference type="SUPFAM" id="SSF51735">
    <property type="entry name" value="NAD(P)-binding Rossmann-fold domains"/>
    <property type="match status" value="1"/>
</dbReference>
<dbReference type="Pfam" id="PF01370">
    <property type="entry name" value="Epimerase"/>
    <property type="match status" value="1"/>
</dbReference>
<name>A0AAW1R6P4_9CHLO</name>
<dbReference type="EC" id="1.1.1.219" evidence="5"/>
<sequence>MSGTVCVTGASGFVATELVKQLLERGYTVRGTVRSVHNKEKVHHLELLGKALPGTLELVEADLLKEGSFDEILQGCKYVFHTASPFFIESSNPQKELVDPAVQGTINVLNSAANAKDSVQRVVLTSTVAAVHGEYLAPPKNGRLYTEEDWNETSNVENQAYHVGKTQAERAAWELAKTHDLDLVTILPNFVLGPVISRRSDSTSVKFTKGWLEGNAGSFAPCICDVRDVARAHILAAEIPAASGRYIVSTESEVSPAFIGEVFNVRFPQYDIPEGESMPTRKRMDNTKVTKELGIHLTPTDQTLADMAGSLIALGLATPSESKSVINHVQDKLGAVQGGIQTALDAAPDVGTRDGAAPI</sequence>
<evidence type="ECO:0000256" key="2">
    <source>
        <dbReference type="ARBA" id="ARBA00023241"/>
    </source>
</evidence>
<comment type="similarity">
    <text evidence="3">Belongs to the NAD(P)-dependent epimerase/dehydratase family. Dihydroflavonol-4-reductase subfamily.</text>
</comment>
<comment type="catalytic activity">
    <reaction evidence="8">
        <text>a (2R,3S,4S)-leucoanthocyanidin + NADP(+) = a (2R,3R)-dihydroflavonol + NADPH + H(+)</text>
        <dbReference type="Rhea" id="RHEA:54444"/>
        <dbReference type="ChEBI" id="CHEBI:15378"/>
        <dbReference type="ChEBI" id="CHEBI:57783"/>
        <dbReference type="ChEBI" id="CHEBI:58349"/>
        <dbReference type="ChEBI" id="CHEBI:138176"/>
        <dbReference type="ChEBI" id="CHEBI:138188"/>
        <dbReference type="EC" id="1.1.1.219"/>
    </reaction>
</comment>
<comment type="catalytic activity">
    <reaction evidence="7">
        <text>(2S)-flavan-4-ol + NADP(+) = (2S)-flavanone + NADPH + H(+)</text>
        <dbReference type="Rhea" id="RHEA:11228"/>
        <dbReference type="ChEBI" id="CHEBI:15378"/>
        <dbReference type="ChEBI" id="CHEBI:15605"/>
        <dbReference type="ChEBI" id="CHEBI:15606"/>
        <dbReference type="ChEBI" id="CHEBI:57783"/>
        <dbReference type="ChEBI" id="CHEBI:58349"/>
        <dbReference type="EC" id="1.1.1.234"/>
    </reaction>
</comment>
<organism evidence="10 11">
    <name type="scientific">[Myrmecia] bisecta</name>
    <dbReference type="NCBI Taxonomy" id="41462"/>
    <lineage>
        <taxon>Eukaryota</taxon>
        <taxon>Viridiplantae</taxon>
        <taxon>Chlorophyta</taxon>
        <taxon>core chlorophytes</taxon>
        <taxon>Trebouxiophyceae</taxon>
        <taxon>Trebouxiales</taxon>
        <taxon>Trebouxiaceae</taxon>
        <taxon>Myrmecia</taxon>
    </lineage>
</organism>
<dbReference type="EC" id="1.1.1.234" evidence="4"/>
<dbReference type="GO" id="GO:0047890">
    <property type="term" value="F:flavanone 4-reductase activity"/>
    <property type="evidence" value="ECO:0007669"/>
    <property type="project" value="UniProtKB-EC"/>
</dbReference>
<evidence type="ECO:0000256" key="3">
    <source>
        <dbReference type="ARBA" id="ARBA00023445"/>
    </source>
</evidence>
<evidence type="ECO:0000259" key="9">
    <source>
        <dbReference type="Pfam" id="PF01370"/>
    </source>
</evidence>
<evidence type="ECO:0000256" key="1">
    <source>
        <dbReference type="ARBA" id="ARBA00023002"/>
    </source>
</evidence>
<evidence type="ECO:0000256" key="5">
    <source>
        <dbReference type="ARBA" id="ARBA00039057"/>
    </source>
</evidence>
<dbReference type="Proteomes" id="UP001489004">
    <property type="component" value="Unassembled WGS sequence"/>
</dbReference>